<accession>A0A6I1EJJ7</accession>
<dbReference type="Proteomes" id="UP000430564">
    <property type="component" value="Unassembled WGS sequence"/>
</dbReference>
<evidence type="ECO:0000256" key="2">
    <source>
        <dbReference type="ARBA" id="ARBA00004196"/>
    </source>
</evidence>
<dbReference type="OrthoDB" id="9153838at2"/>
<dbReference type="GO" id="GO:0030313">
    <property type="term" value="C:cell envelope"/>
    <property type="evidence" value="ECO:0007669"/>
    <property type="project" value="UniProtKB-SubCell"/>
</dbReference>
<evidence type="ECO:0000256" key="3">
    <source>
        <dbReference type="ARBA" id="ARBA00022448"/>
    </source>
</evidence>
<dbReference type="InterPro" id="IPR012286">
    <property type="entry name" value="Tetrahaem_cytochrome"/>
</dbReference>
<evidence type="ECO:0000313" key="10">
    <source>
        <dbReference type="Proteomes" id="UP000430564"/>
    </source>
</evidence>
<dbReference type="AlphaFoldDB" id="A0A6I1EJJ7"/>
<evidence type="ECO:0000259" key="8">
    <source>
        <dbReference type="Pfam" id="PF14537"/>
    </source>
</evidence>
<protein>
    <submittedName>
        <fullName evidence="9">Cytochrome c3 family protein</fullName>
    </submittedName>
</protein>
<comment type="cofactor">
    <cofactor evidence="1">
        <name>heme c</name>
        <dbReference type="ChEBI" id="CHEBI:61717"/>
    </cofactor>
</comment>
<feature type="domain" description="Tetrahaem cytochrome" evidence="8">
    <location>
        <begin position="8"/>
        <end position="90"/>
    </location>
</feature>
<evidence type="ECO:0000256" key="5">
    <source>
        <dbReference type="ARBA" id="ARBA00022723"/>
    </source>
</evidence>
<reference evidence="9 10" key="1">
    <citation type="submission" date="2019-10" db="EMBL/GenBank/DDBJ databases">
        <title>Genome diversity of Sutterella seckii.</title>
        <authorList>
            <person name="Chaplin A.V."/>
            <person name="Sokolova S.R."/>
            <person name="Mosin K.A."/>
            <person name="Ivanova E.L."/>
            <person name="Kochetkova T.O."/>
            <person name="Goltsov A.Y."/>
            <person name="Trofimov D.Y."/>
            <person name="Efimov B.A."/>
        </authorList>
    </citation>
    <scope>NUCLEOTIDE SEQUENCE [LARGE SCALE GENOMIC DNA]</scope>
    <source>
        <strain evidence="9 10">ASD393</strain>
    </source>
</reference>
<proteinExistence type="predicted"/>
<evidence type="ECO:0000313" key="9">
    <source>
        <dbReference type="EMBL" id="KAB7658710.1"/>
    </source>
</evidence>
<organism evidence="9 10">
    <name type="scientific">Sutterella seckii</name>
    <dbReference type="NCBI Taxonomy" id="1944635"/>
    <lineage>
        <taxon>Bacteria</taxon>
        <taxon>Pseudomonadati</taxon>
        <taxon>Pseudomonadota</taxon>
        <taxon>Betaproteobacteria</taxon>
        <taxon>Burkholderiales</taxon>
        <taxon>Sutterellaceae</taxon>
        <taxon>Sutterella</taxon>
    </lineage>
</organism>
<keyword evidence="5" id="KW-0479">Metal-binding</keyword>
<keyword evidence="6" id="KW-0249">Electron transport</keyword>
<dbReference type="EMBL" id="WEHX01000044">
    <property type="protein sequence ID" value="KAB7658710.1"/>
    <property type="molecule type" value="Genomic_DNA"/>
</dbReference>
<gene>
    <name evidence="9" type="ORF">GBM95_07260</name>
</gene>
<dbReference type="SUPFAM" id="SSF48695">
    <property type="entry name" value="Multiheme cytochromes"/>
    <property type="match status" value="1"/>
</dbReference>
<keyword evidence="3" id="KW-0813">Transport</keyword>
<comment type="subcellular location">
    <subcellularLocation>
        <location evidence="2">Cell envelope</location>
    </subcellularLocation>
</comment>
<dbReference type="Pfam" id="PF14537">
    <property type="entry name" value="Cytochrom_c3_2"/>
    <property type="match status" value="1"/>
</dbReference>
<dbReference type="Gene3D" id="1.10.1130.10">
    <property type="entry name" value="Flavocytochrome C3, Chain A"/>
    <property type="match status" value="1"/>
</dbReference>
<evidence type="ECO:0000256" key="6">
    <source>
        <dbReference type="ARBA" id="ARBA00022982"/>
    </source>
</evidence>
<evidence type="ECO:0000256" key="4">
    <source>
        <dbReference type="ARBA" id="ARBA00022617"/>
    </source>
</evidence>
<keyword evidence="4" id="KW-0349">Heme</keyword>
<name>A0A6I1EJJ7_9BURK</name>
<dbReference type="InterPro" id="IPR036280">
    <property type="entry name" value="Multihaem_cyt_sf"/>
</dbReference>
<sequence length="96" mass="10816">MPTVKPYHQTIKDCAVCHTEENAVAGNKFVVPSDKTCMGCHGDYKAMAEKTKNLPEPNPHWSNHYGSGLSCTACHREHSQSKVYCNECHEFSYKIK</sequence>
<evidence type="ECO:0000256" key="7">
    <source>
        <dbReference type="ARBA" id="ARBA00023004"/>
    </source>
</evidence>
<keyword evidence="7" id="KW-0408">Iron</keyword>
<comment type="caution">
    <text evidence="9">The sequence shown here is derived from an EMBL/GenBank/DDBJ whole genome shotgun (WGS) entry which is preliminary data.</text>
</comment>
<evidence type="ECO:0000256" key="1">
    <source>
        <dbReference type="ARBA" id="ARBA00001926"/>
    </source>
</evidence>
<dbReference type="GO" id="GO:0046872">
    <property type="term" value="F:metal ion binding"/>
    <property type="evidence" value="ECO:0007669"/>
    <property type="project" value="UniProtKB-KW"/>
</dbReference>